<evidence type="ECO:0000313" key="3">
    <source>
        <dbReference type="Proteomes" id="UP001281761"/>
    </source>
</evidence>
<dbReference type="InterPro" id="IPR011050">
    <property type="entry name" value="Pectin_lyase_fold/virulence"/>
</dbReference>
<evidence type="ECO:0000256" key="1">
    <source>
        <dbReference type="SAM" id="SignalP"/>
    </source>
</evidence>
<gene>
    <name evidence="2" type="ORF">BLNAU_14798</name>
</gene>
<comment type="caution">
    <text evidence="2">The sequence shown here is derived from an EMBL/GenBank/DDBJ whole genome shotgun (WGS) entry which is preliminary data.</text>
</comment>
<dbReference type="EMBL" id="JARBJD010000139">
    <property type="protein sequence ID" value="KAK2950306.1"/>
    <property type="molecule type" value="Genomic_DNA"/>
</dbReference>
<keyword evidence="3" id="KW-1185">Reference proteome</keyword>
<feature type="signal peptide" evidence="1">
    <location>
        <begin position="1"/>
        <end position="16"/>
    </location>
</feature>
<proteinExistence type="predicted"/>
<accession>A0ABQ9XJ66</accession>
<keyword evidence="1" id="KW-0732">Signal</keyword>
<name>A0ABQ9XJ66_9EUKA</name>
<dbReference type="Proteomes" id="UP001281761">
    <property type="component" value="Unassembled WGS sequence"/>
</dbReference>
<feature type="chain" id="PRO_5046065365" evidence="1">
    <location>
        <begin position="17"/>
        <end position="1184"/>
    </location>
</feature>
<reference evidence="2 3" key="1">
    <citation type="journal article" date="2022" name="bioRxiv">
        <title>Genomics of Preaxostyla Flagellates Illuminates Evolutionary Transitions and the Path Towards Mitochondrial Loss.</title>
        <authorList>
            <person name="Novak L.V.F."/>
            <person name="Treitli S.C."/>
            <person name="Pyrih J."/>
            <person name="Halakuc P."/>
            <person name="Pipaliya S.V."/>
            <person name="Vacek V."/>
            <person name="Brzon O."/>
            <person name="Soukal P."/>
            <person name="Eme L."/>
            <person name="Dacks J.B."/>
            <person name="Karnkowska A."/>
            <person name="Elias M."/>
            <person name="Hampl V."/>
        </authorList>
    </citation>
    <scope>NUCLEOTIDE SEQUENCE [LARGE SCALE GENOMIC DNA]</scope>
    <source>
        <strain evidence="2">NAU3</strain>
        <tissue evidence="2">Gut</tissue>
    </source>
</reference>
<protein>
    <submittedName>
        <fullName evidence="2">Uncharacterized protein</fullName>
    </submittedName>
</protein>
<dbReference type="SUPFAM" id="SSF51126">
    <property type="entry name" value="Pectin lyase-like"/>
    <property type="match status" value="2"/>
</dbReference>
<organism evidence="2 3">
    <name type="scientific">Blattamonas nauphoetae</name>
    <dbReference type="NCBI Taxonomy" id="2049346"/>
    <lineage>
        <taxon>Eukaryota</taxon>
        <taxon>Metamonada</taxon>
        <taxon>Preaxostyla</taxon>
        <taxon>Oxymonadida</taxon>
        <taxon>Blattamonas</taxon>
    </lineage>
</organism>
<evidence type="ECO:0000313" key="2">
    <source>
        <dbReference type="EMBL" id="KAK2950306.1"/>
    </source>
</evidence>
<sequence length="1184" mass="127192">MLLCILVGSFISYSSASDRTDCLMKDILAGQMNQQQNLLEFVFPHDESAKMKSLPSQIELDGIFTSSDLKIKHSQVQMKGHNTKTSILPNSSDQKSSSLFDLTNSTVLFQNITFSLLTEADGIEKGWPQSELRKSVWCAKMEGSSLSADSCMFILSGRANLFVLSSPGPEATNPPNSVVLHSCSFHPTEGVLSPLCTIDPERSFSTHNDITVAFSHMSDLQIASSSGLAVSSSSCRRLSMSTTLSCLSLRNLSRTVGSVECGMGCEVSKESVLGSELDGVEDGLYGTVTKPLWMKHPFMSMNTSFTNIQNSDEHEHNQTNFTHVGQTYDANEVSQRFNQIDLEAPVFFVGCSITSTTPTNNLNFVFLTNHSEDLTIKRCTFQVKTTSSVFVRLIHWQPADGSFPTLTIDELSSEYSATDKGANAQCVVYVYRSVTAHIINSNFTSADGCSAARPLLFSAGTYIHHIFGCVFAATATTGSGGVIAIGTGGDLIMSDCLMENNRATGNGGCVSVSSHCPSFHRCLFKRNAAVRGGCISSSALTLTVWEDCHFEENTATEGYHFSGNDIFVPATSMSSYNPTLMICCTSTSSSPKISFYHSATNNGVHPQAEILLPDPSTKTDYEQKLSVAVDGSGSTCSEALPCQTIEAALLKTSAAGRNRILIGTGTFNDAARTVSGSVELVGNGWVRDSSFFTTVVSAGMKVGSGGNVTLRSMTLLPSTPITIVVGIDEEGVLRLSFVRIDEISSHSSSLISLSKGTTTLFRCWFDKVNLTSSAFVSVSASASLNVLGSYFMLITRTNGEGASCIDSESSGQLNFDTSDFGNCSSSGVAGALFLKGKNGEGSLSLRKTYFFNNKAYTESTATDKTVLKAHDLVVEGFDSKNLSENTVRSTSPQISFLRLGQPTRLNFISDFGYSNDGPNFPLTGKYAQGIPLSQFPSLKILTEQVFRFGGTVSPVLRGLTLTLEPLLAENVFIEWRHGTIHPSTSSETLVTAGQNATFQFSTSTLIFAEIPTITPFIVDHPNGFFDLYSETLNFTCPTTNLPVPLFSLSTGKFRLVGCIFNAVLSFSGCSMIEGTGGTITLLHGVFKQITSTGNGSAIHATSTTVTVEGAKFEGCQSMNGGAIWFEATGTNYLQIIHPTSSKYSTTFENCEAAERGGAICVEGASSISNPIRFFTDKINHARFS</sequence>